<reference evidence="1 2" key="1">
    <citation type="journal article" date="2022" name="DNA Res.">
        <title>Chromosomal-level genome assembly of the orchid tree Bauhinia variegata (Leguminosae; Cercidoideae) supports the allotetraploid origin hypothesis of Bauhinia.</title>
        <authorList>
            <person name="Zhong Y."/>
            <person name="Chen Y."/>
            <person name="Zheng D."/>
            <person name="Pang J."/>
            <person name="Liu Y."/>
            <person name="Luo S."/>
            <person name="Meng S."/>
            <person name="Qian L."/>
            <person name="Wei D."/>
            <person name="Dai S."/>
            <person name="Zhou R."/>
        </authorList>
    </citation>
    <scope>NUCLEOTIDE SEQUENCE [LARGE SCALE GENOMIC DNA]</scope>
    <source>
        <strain evidence="1">BV-YZ2020</strain>
    </source>
</reference>
<comment type="caution">
    <text evidence="1">The sequence shown here is derived from an EMBL/GenBank/DDBJ whole genome shotgun (WGS) entry which is preliminary data.</text>
</comment>
<organism evidence="1 2">
    <name type="scientific">Bauhinia variegata</name>
    <name type="common">Purple orchid tree</name>
    <name type="synonym">Phanera variegata</name>
    <dbReference type="NCBI Taxonomy" id="167791"/>
    <lineage>
        <taxon>Eukaryota</taxon>
        <taxon>Viridiplantae</taxon>
        <taxon>Streptophyta</taxon>
        <taxon>Embryophyta</taxon>
        <taxon>Tracheophyta</taxon>
        <taxon>Spermatophyta</taxon>
        <taxon>Magnoliopsida</taxon>
        <taxon>eudicotyledons</taxon>
        <taxon>Gunneridae</taxon>
        <taxon>Pentapetalae</taxon>
        <taxon>rosids</taxon>
        <taxon>fabids</taxon>
        <taxon>Fabales</taxon>
        <taxon>Fabaceae</taxon>
        <taxon>Cercidoideae</taxon>
        <taxon>Cercideae</taxon>
        <taxon>Bauhiniinae</taxon>
        <taxon>Bauhinia</taxon>
    </lineage>
</organism>
<evidence type="ECO:0000313" key="2">
    <source>
        <dbReference type="Proteomes" id="UP000828941"/>
    </source>
</evidence>
<evidence type="ECO:0000313" key="1">
    <source>
        <dbReference type="EMBL" id="KAI4317971.1"/>
    </source>
</evidence>
<proteinExistence type="predicted"/>
<name>A0ACB9M4K1_BAUVA</name>
<gene>
    <name evidence="1" type="ORF">L6164_025791</name>
</gene>
<dbReference type="EMBL" id="CM039435">
    <property type="protein sequence ID" value="KAI4317971.1"/>
    <property type="molecule type" value="Genomic_DNA"/>
</dbReference>
<keyword evidence="2" id="KW-1185">Reference proteome</keyword>
<sequence>MSGCKGKSSWPELVGINGGAAANIIEGENPNVEATTLPEDSFVTDDFRCDRVRVFVDKQNVVTKTPKIG</sequence>
<accession>A0ACB9M4K1</accession>
<protein>
    <submittedName>
        <fullName evidence="1">Uncharacterized protein</fullName>
    </submittedName>
</protein>
<dbReference type="Proteomes" id="UP000828941">
    <property type="component" value="Chromosome 10"/>
</dbReference>